<dbReference type="SUPFAM" id="SSF52980">
    <property type="entry name" value="Restriction endonuclease-like"/>
    <property type="match status" value="1"/>
</dbReference>
<evidence type="ECO:0000313" key="2">
    <source>
        <dbReference type="Proteomes" id="UP000539111"/>
    </source>
</evidence>
<dbReference type="InterPro" id="IPR011335">
    <property type="entry name" value="Restrct_endonuc-II-like"/>
</dbReference>
<accession>A0A7Z0D1B5</accession>
<sequence>MDTNHPTVFTVREALEHGLTRGNLRANSLIAPSRGIRIDAERCGELWMRCTAALLARPGAVISHHTAAELFGLPGPRATTVHVTETNLHGRWKDHGVRNGVTSHRNVIAAADIMMVGTRVIDPTSFLTGRRAVDQLDAAAAGANGSPGGPVLPVTTPVRTLIDLAAAGWSRSSLVVAGDALVSDRFALATPEDIGRAVRRLHGVRGVRTLREASRLIRTGTDSAMESVTRLMFIDGGLPEPEINVPLYDPVSGEWLARPDLSYRRWKLAFEYDGEHHRTDKDQWQRDVRRRDRYTEVGWQLKVLTKRSVKDEPEVTIATIRRLIASRVE</sequence>
<proteinExistence type="predicted"/>
<keyword evidence="2" id="KW-1185">Reference proteome</keyword>
<dbReference type="Gene3D" id="3.40.960.10">
    <property type="entry name" value="VSR Endonuclease"/>
    <property type="match status" value="1"/>
</dbReference>
<comment type="caution">
    <text evidence="1">The sequence shown here is derived from an EMBL/GenBank/DDBJ whole genome shotgun (WGS) entry which is preliminary data.</text>
</comment>
<evidence type="ECO:0008006" key="3">
    <source>
        <dbReference type="Google" id="ProtNLM"/>
    </source>
</evidence>
<dbReference type="RefSeq" id="WP_179425030.1">
    <property type="nucleotide sequence ID" value="NZ_JACBZP010000001.1"/>
</dbReference>
<protein>
    <recommendedName>
        <fullName evidence="3">DUF559 domain-containing protein</fullName>
    </recommendedName>
</protein>
<dbReference type="Proteomes" id="UP000539111">
    <property type="component" value="Unassembled WGS sequence"/>
</dbReference>
<dbReference type="AlphaFoldDB" id="A0A7Z0D1B5"/>
<organism evidence="1 2">
    <name type="scientific">Spelaeicoccus albus</name>
    <dbReference type="NCBI Taxonomy" id="1280376"/>
    <lineage>
        <taxon>Bacteria</taxon>
        <taxon>Bacillati</taxon>
        <taxon>Actinomycetota</taxon>
        <taxon>Actinomycetes</taxon>
        <taxon>Micrococcales</taxon>
        <taxon>Brevibacteriaceae</taxon>
        <taxon>Spelaeicoccus</taxon>
    </lineage>
</organism>
<gene>
    <name evidence="1" type="ORF">BJY26_000273</name>
</gene>
<reference evidence="1 2" key="1">
    <citation type="submission" date="2020-07" db="EMBL/GenBank/DDBJ databases">
        <title>Sequencing the genomes of 1000 actinobacteria strains.</title>
        <authorList>
            <person name="Klenk H.-P."/>
        </authorList>
    </citation>
    <scope>NUCLEOTIDE SEQUENCE [LARGE SCALE GENOMIC DNA]</scope>
    <source>
        <strain evidence="1 2">DSM 26341</strain>
    </source>
</reference>
<evidence type="ECO:0000313" key="1">
    <source>
        <dbReference type="EMBL" id="NYI65967.1"/>
    </source>
</evidence>
<name>A0A7Z0D1B5_9MICO</name>
<dbReference type="EMBL" id="JACBZP010000001">
    <property type="protein sequence ID" value="NYI65967.1"/>
    <property type="molecule type" value="Genomic_DNA"/>
</dbReference>